<evidence type="ECO:0000256" key="2">
    <source>
        <dbReference type="SAM" id="Coils"/>
    </source>
</evidence>
<dbReference type="PROSITE" id="PS50937">
    <property type="entry name" value="HTH_MERR_2"/>
    <property type="match status" value="1"/>
</dbReference>
<sequence length="150" mass="17973">MTLYKIDEVASECNLTKRTIRYYEEIGLLSPQRSEGNTRLYTREDIERLKKIISARDVLGFSLQELHRYIEVVEMLTGQRERYRSITDLEERRRQLEEIDDTLGKQLDMMESKMRTIQSFKEEAEQLRQQVREGMERLGRQSVERAEAEH</sequence>
<evidence type="ECO:0000313" key="5">
    <source>
        <dbReference type="Proteomes" id="UP001185028"/>
    </source>
</evidence>
<dbReference type="GO" id="GO:0003677">
    <property type="term" value="F:DNA binding"/>
    <property type="evidence" value="ECO:0007669"/>
    <property type="project" value="UniProtKB-KW"/>
</dbReference>
<gene>
    <name evidence="4" type="ORF">JOC58_001944</name>
</gene>
<dbReference type="SMART" id="SM00422">
    <property type="entry name" value="HTH_MERR"/>
    <property type="match status" value="1"/>
</dbReference>
<dbReference type="PANTHER" id="PTHR30204:SF58">
    <property type="entry name" value="HTH-TYPE TRANSCRIPTIONAL REGULATOR YFMP"/>
    <property type="match status" value="1"/>
</dbReference>
<protein>
    <submittedName>
        <fullName evidence="4">DNA-binding transcriptional MerR regulator</fullName>
    </submittedName>
</protein>
<dbReference type="Pfam" id="PF13411">
    <property type="entry name" value="MerR_1"/>
    <property type="match status" value="1"/>
</dbReference>
<organism evidence="4 5">
    <name type="scientific">Paenibacillus hunanensis</name>
    <dbReference type="NCBI Taxonomy" id="539262"/>
    <lineage>
        <taxon>Bacteria</taxon>
        <taxon>Bacillati</taxon>
        <taxon>Bacillota</taxon>
        <taxon>Bacilli</taxon>
        <taxon>Bacillales</taxon>
        <taxon>Paenibacillaceae</taxon>
        <taxon>Paenibacillus</taxon>
    </lineage>
</organism>
<dbReference type="InterPro" id="IPR009061">
    <property type="entry name" value="DNA-bd_dom_put_sf"/>
</dbReference>
<name>A0ABU1IYQ0_9BACL</name>
<dbReference type="PANTHER" id="PTHR30204">
    <property type="entry name" value="REDOX-CYCLING DRUG-SENSING TRANSCRIPTIONAL ACTIVATOR SOXR"/>
    <property type="match status" value="1"/>
</dbReference>
<feature type="domain" description="HTH merR-type" evidence="3">
    <location>
        <begin position="3"/>
        <end position="72"/>
    </location>
</feature>
<dbReference type="InterPro" id="IPR000551">
    <property type="entry name" value="MerR-type_HTH_dom"/>
</dbReference>
<proteinExistence type="predicted"/>
<keyword evidence="5" id="KW-1185">Reference proteome</keyword>
<dbReference type="Gene3D" id="1.10.1660.10">
    <property type="match status" value="1"/>
</dbReference>
<dbReference type="EMBL" id="JAVDQH010000006">
    <property type="protein sequence ID" value="MDR6244051.1"/>
    <property type="molecule type" value="Genomic_DNA"/>
</dbReference>
<dbReference type="SUPFAM" id="SSF46955">
    <property type="entry name" value="Putative DNA-binding domain"/>
    <property type="match status" value="1"/>
</dbReference>
<evidence type="ECO:0000256" key="1">
    <source>
        <dbReference type="ARBA" id="ARBA00023125"/>
    </source>
</evidence>
<keyword evidence="1 4" id="KW-0238">DNA-binding</keyword>
<dbReference type="RefSeq" id="WP_188775820.1">
    <property type="nucleotide sequence ID" value="NZ_BMMB01000005.1"/>
</dbReference>
<comment type="caution">
    <text evidence="4">The sequence shown here is derived from an EMBL/GenBank/DDBJ whole genome shotgun (WGS) entry which is preliminary data.</text>
</comment>
<accession>A0ABU1IYQ0</accession>
<feature type="coiled-coil region" evidence="2">
    <location>
        <begin position="110"/>
        <end position="141"/>
    </location>
</feature>
<evidence type="ECO:0000259" key="3">
    <source>
        <dbReference type="PROSITE" id="PS50937"/>
    </source>
</evidence>
<evidence type="ECO:0000313" key="4">
    <source>
        <dbReference type="EMBL" id="MDR6244051.1"/>
    </source>
</evidence>
<reference evidence="4 5" key="1">
    <citation type="submission" date="2023-07" db="EMBL/GenBank/DDBJ databases">
        <title>Genomic Encyclopedia of Type Strains, Phase IV (KMG-IV): sequencing the most valuable type-strain genomes for metagenomic binning, comparative biology and taxonomic classification.</title>
        <authorList>
            <person name="Goeker M."/>
        </authorList>
    </citation>
    <scope>NUCLEOTIDE SEQUENCE [LARGE SCALE GENOMIC DNA]</scope>
    <source>
        <strain evidence="4 5">DSM 22170</strain>
    </source>
</reference>
<dbReference type="InterPro" id="IPR047057">
    <property type="entry name" value="MerR_fam"/>
</dbReference>
<dbReference type="Proteomes" id="UP001185028">
    <property type="component" value="Unassembled WGS sequence"/>
</dbReference>
<keyword evidence="2" id="KW-0175">Coiled coil</keyword>